<dbReference type="InterPro" id="IPR002563">
    <property type="entry name" value="Flavin_Rdtase-like_dom"/>
</dbReference>
<dbReference type="RefSeq" id="WP_052394813.1">
    <property type="nucleotide sequence ID" value="NZ_JACHET010000001.1"/>
</dbReference>
<dbReference type="GO" id="GO:0010181">
    <property type="term" value="F:FMN binding"/>
    <property type="evidence" value="ECO:0007669"/>
    <property type="project" value="InterPro"/>
</dbReference>
<accession>A0A841KE29</accession>
<feature type="domain" description="Flavin reductase like" evidence="2">
    <location>
        <begin position="22"/>
        <end position="175"/>
    </location>
</feature>
<dbReference type="Gene3D" id="2.30.110.10">
    <property type="entry name" value="Electron Transport, Fmn-binding Protein, Chain A"/>
    <property type="match status" value="1"/>
</dbReference>
<gene>
    <name evidence="3" type="ORF">HNQ86_000797</name>
</gene>
<dbReference type="Pfam" id="PF01613">
    <property type="entry name" value="Flavin_Reduct"/>
    <property type="match status" value="1"/>
</dbReference>
<evidence type="ECO:0000313" key="3">
    <source>
        <dbReference type="EMBL" id="MBB6183452.1"/>
    </source>
</evidence>
<sequence>MNDTYSYEVAQGHGLPHDPFKAIVAPRPIGWISTRDAQGRGNLAPYSFFNAVSDTPPVLAFGSSGYKDTVRNAQATGAFVYNVATEALADAMNGSAANFAHGEDELRAMGLTPAPCRCVDVDRVAESPAALECRVLDVIRLKDIDGATTGSYVVFGQVVAVHIDTAFLREGRFDTAAAGLLQRAGYLSDYAVTSPSSMREMHRPRSPQEARERYRRAP</sequence>
<proteinExistence type="predicted"/>
<dbReference type="InterPro" id="IPR012349">
    <property type="entry name" value="Split_barrel_FMN-bd"/>
</dbReference>
<organism evidence="3 4">
    <name type="scientific">Oleiagrimonas soli</name>
    <dbReference type="NCBI Taxonomy" id="1543381"/>
    <lineage>
        <taxon>Bacteria</taxon>
        <taxon>Pseudomonadati</taxon>
        <taxon>Pseudomonadota</taxon>
        <taxon>Gammaproteobacteria</taxon>
        <taxon>Lysobacterales</taxon>
        <taxon>Rhodanobacteraceae</taxon>
        <taxon>Oleiagrimonas</taxon>
    </lineage>
</organism>
<evidence type="ECO:0000259" key="2">
    <source>
        <dbReference type="SMART" id="SM00903"/>
    </source>
</evidence>
<protein>
    <submittedName>
        <fullName evidence="3">Flavin reductase (DIM6/NTAB) family NADH-FMN oxidoreductase RutF</fullName>
    </submittedName>
</protein>
<dbReference type="Proteomes" id="UP000560000">
    <property type="component" value="Unassembled WGS sequence"/>
</dbReference>
<feature type="region of interest" description="Disordered" evidence="1">
    <location>
        <begin position="196"/>
        <end position="218"/>
    </location>
</feature>
<dbReference type="PANTHER" id="PTHR43812">
    <property type="entry name" value="BLR2425 PROTEIN"/>
    <property type="match status" value="1"/>
</dbReference>
<dbReference type="SMART" id="SM00903">
    <property type="entry name" value="Flavin_Reduct"/>
    <property type="match status" value="1"/>
</dbReference>
<comment type="caution">
    <text evidence="3">The sequence shown here is derived from an EMBL/GenBank/DDBJ whole genome shotgun (WGS) entry which is preliminary data.</text>
</comment>
<dbReference type="OrthoDB" id="9794638at2"/>
<reference evidence="3 4" key="1">
    <citation type="submission" date="2020-08" db="EMBL/GenBank/DDBJ databases">
        <title>Genomic Encyclopedia of Type Strains, Phase IV (KMG-IV): sequencing the most valuable type-strain genomes for metagenomic binning, comparative biology and taxonomic classification.</title>
        <authorList>
            <person name="Goeker M."/>
        </authorList>
    </citation>
    <scope>NUCLEOTIDE SEQUENCE [LARGE SCALE GENOMIC DNA]</scope>
    <source>
        <strain evidence="3 4">DSM 107085</strain>
    </source>
</reference>
<dbReference type="AlphaFoldDB" id="A0A841KE29"/>
<evidence type="ECO:0000313" key="4">
    <source>
        <dbReference type="Proteomes" id="UP000560000"/>
    </source>
</evidence>
<evidence type="ECO:0000256" key="1">
    <source>
        <dbReference type="SAM" id="MobiDB-lite"/>
    </source>
</evidence>
<dbReference type="EMBL" id="JACHET010000001">
    <property type="protein sequence ID" value="MBB6183452.1"/>
    <property type="molecule type" value="Genomic_DNA"/>
</dbReference>
<name>A0A841KE29_9GAMM</name>
<dbReference type="GO" id="GO:0016646">
    <property type="term" value="F:oxidoreductase activity, acting on the CH-NH group of donors, NAD or NADP as acceptor"/>
    <property type="evidence" value="ECO:0007669"/>
    <property type="project" value="UniProtKB-ARBA"/>
</dbReference>
<feature type="compositionally biased region" description="Basic and acidic residues" evidence="1">
    <location>
        <begin position="199"/>
        <end position="212"/>
    </location>
</feature>
<dbReference type="PANTHER" id="PTHR43812:SF2">
    <property type="entry name" value="FLAVIN REDUCTASE LIKE DOMAIN-CONTAINING PROTEIN"/>
    <property type="match status" value="1"/>
</dbReference>
<dbReference type="SUPFAM" id="SSF50475">
    <property type="entry name" value="FMN-binding split barrel"/>
    <property type="match status" value="1"/>
</dbReference>